<dbReference type="Proteomes" id="UP000013827">
    <property type="component" value="Unassembled WGS sequence"/>
</dbReference>
<evidence type="ECO:0000256" key="1">
    <source>
        <dbReference type="ARBA" id="ARBA00022679"/>
    </source>
</evidence>
<dbReference type="eggNOG" id="KOG0192">
    <property type="taxonomic scope" value="Eukaryota"/>
</dbReference>
<evidence type="ECO:0000256" key="4">
    <source>
        <dbReference type="ARBA" id="ARBA00022840"/>
    </source>
</evidence>
<dbReference type="PROSITE" id="PS50011">
    <property type="entry name" value="PROTEIN_KINASE_DOM"/>
    <property type="match status" value="1"/>
</dbReference>
<evidence type="ECO:0000256" key="3">
    <source>
        <dbReference type="ARBA" id="ARBA00022777"/>
    </source>
</evidence>
<dbReference type="PANTHER" id="PTHR44329">
    <property type="entry name" value="SERINE/THREONINE-PROTEIN KINASE TNNI3K-RELATED"/>
    <property type="match status" value="1"/>
</dbReference>
<dbReference type="FunFam" id="3.30.200.20:FF:000180">
    <property type="entry name" value="serine/threonine-protein kinase STY46-like"/>
    <property type="match status" value="1"/>
</dbReference>
<sequence length="145" mass="15990">LIGSGTYGHVRRATWRGTPVAVKQLNRNLIGEAQLRAFKRECELQLNLRHPNIVQLLGGSWDIGDAAVFLVLEYCAQGTLAARLKDRATREAMPTELRRRVAVGIARGMQYLHSQAPPIAHRDLKPDNVLLDASLAPKIADFGVS</sequence>
<dbReference type="GO" id="GO:0004674">
    <property type="term" value="F:protein serine/threonine kinase activity"/>
    <property type="evidence" value="ECO:0007669"/>
    <property type="project" value="UniProtKB-KW"/>
</dbReference>
<dbReference type="PROSITE" id="PS00107">
    <property type="entry name" value="PROTEIN_KINASE_ATP"/>
    <property type="match status" value="1"/>
</dbReference>
<keyword evidence="6" id="KW-0723">Serine/threonine-protein kinase</keyword>
<dbReference type="Gene3D" id="1.10.510.10">
    <property type="entry name" value="Transferase(Phosphotransferase) domain 1"/>
    <property type="match status" value="1"/>
</dbReference>
<dbReference type="GO" id="GO:0005524">
    <property type="term" value="F:ATP binding"/>
    <property type="evidence" value="ECO:0007669"/>
    <property type="project" value="UniProtKB-UniRule"/>
</dbReference>
<dbReference type="KEGG" id="ehx:EMIHUDRAFT_45288"/>
<dbReference type="GeneID" id="17261081"/>
<accession>A0A0D3IU62</accession>
<comment type="similarity">
    <text evidence="6">Belongs to the protein kinase superfamily.</text>
</comment>
<evidence type="ECO:0000256" key="5">
    <source>
        <dbReference type="PROSITE-ProRule" id="PRU10141"/>
    </source>
</evidence>
<evidence type="ECO:0000259" key="7">
    <source>
        <dbReference type="PROSITE" id="PS50011"/>
    </source>
</evidence>
<dbReference type="InterPro" id="IPR000719">
    <property type="entry name" value="Prot_kinase_dom"/>
</dbReference>
<evidence type="ECO:0000256" key="2">
    <source>
        <dbReference type="ARBA" id="ARBA00022741"/>
    </source>
</evidence>
<evidence type="ECO:0000313" key="8">
    <source>
        <dbReference type="EnsemblProtists" id="EOD14797"/>
    </source>
</evidence>
<feature type="domain" description="Protein kinase" evidence="7">
    <location>
        <begin position="1"/>
        <end position="145"/>
    </location>
</feature>
<dbReference type="PROSITE" id="PS00108">
    <property type="entry name" value="PROTEIN_KINASE_ST"/>
    <property type="match status" value="1"/>
</dbReference>
<dbReference type="InterPro" id="IPR017441">
    <property type="entry name" value="Protein_kinase_ATP_BS"/>
</dbReference>
<dbReference type="InterPro" id="IPR011009">
    <property type="entry name" value="Kinase-like_dom_sf"/>
</dbReference>
<dbReference type="EnsemblProtists" id="EOD14797">
    <property type="protein sequence ID" value="EOD14797"/>
    <property type="gene ID" value="EMIHUDRAFT_45288"/>
</dbReference>
<dbReference type="AlphaFoldDB" id="A0A0D3IU62"/>
<keyword evidence="2 5" id="KW-0547">Nucleotide-binding</keyword>
<dbReference type="SUPFAM" id="SSF56112">
    <property type="entry name" value="Protein kinase-like (PK-like)"/>
    <property type="match status" value="1"/>
</dbReference>
<dbReference type="STRING" id="2903.R1BYC4"/>
<dbReference type="OMA" id="QEVNAMY"/>
<protein>
    <recommendedName>
        <fullName evidence="7">Protein kinase domain-containing protein</fullName>
    </recommendedName>
</protein>
<dbReference type="Pfam" id="PF00069">
    <property type="entry name" value="Pkinase"/>
    <property type="match status" value="1"/>
</dbReference>
<reference evidence="9" key="1">
    <citation type="journal article" date="2013" name="Nature">
        <title>Pan genome of the phytoplankton Emiliania underpins its global distribution.</title>
        <authorList>
            <person name="Read B.A."/>
            <person name="Kegel J."/>
            <person name="Klute M.J."/>
            <person name="Kuo A."/>
            <person name="Lefebvre S.C."/>
            <person name="Maumus F."/>
            <person name="Mayer C."/>
            <person name="Miller J."/>
            <person name="Monier A."/>
            <person name="Salamov A."/>
            <person name="Young J."/>
            <person name="Aguilar M."/>
            <person name="Claverie J.M."/>
            <person name="Frickenhaus S."/>
            <person name="Gonzalez K."/>
            <person name="Herman E.K."/>
            <person name="Lin Y.C."/>
            <person name="Napier J."/>
            <person name="Ogata H."/>
            <person name="Sarno A.F."/>
            <person name="Shmutz J."/>
            <person name="Schroeder D."/>
            <person name="de Vargas C."/>
            <person name="Verret F."/>
            <person name="von Dassow P."/>
            <person name="Valentin K."/>
            <person name="Van de Peer Y."/>
            <person name="Wheeler G."/>
            <person name="Dacks J.B."/>
            <person name="Delwiche C.F."/>
            <person name="Dyhrman S.T."/>
            <person name="Glockner G."/>
            <person name="John U."/>
            <person name="Richards T."/>
            <person name="Worden A.Z."/>
            <person name="Zhang X."/>
            <person name="Grigoriev I.V."/>
            <person name="Allen A.E."/>
            <person name="Bidle K."/>
            <person name="Borodovsky M."/>
            <person name="Bowler C."/>
            <person name="Brownlee C."/>
            <person name="Cock J.M."/>
            <person name="Elias M."/>
            <person name="Gladyshev V.N."/>
            <person name="Groth M."/>
            <person name="Guda C."/>
            <person name="Hadaegh A."/>
            <person name="Iglesias-Rodriguez M.D."/>
            <person name="Jenkins J."/>
            <person name="Jones B.M."/>
            <person name="Lawson T."/>
            <person name="Leese F."/>
            <person name="Lindquist E."/>
            <person name="Lobanov A."/>
            <person name="Lomsadze A."/>
            <person name="Malik S.B."/>
            <person name="Marsh M.E."/>
            <person name="Mackinder L."/>
            <person name="Mock T."/>
            <person name="Mueller-Roeber B."/>
            <person name="Pagarete A."/>
            <person name="Parker M."/>
            <person name="Probert I."/>
            <person name="Quesneville H."/>
            <person name="Raines C."/>
            <person name="Rensing S.A."/>
            <person name="Riano-Pachon D.M."/>
            <person name="Richier S."/>
            <person name="Rokitta S."/>
            <person name="Shiraiwa Y."/>
            <person name="Soanes D.M."/>
            <person name="van der Giezen M."/>
            <person name="Wahlund T.M."/>
            <person name="Williams B."/>
            <person name="Wilson W."/>
            <person name="Wolfe G."/>
            <person name="Wurch L.L."/>
        </authorList>
    </citation>
    <scope>NUCLEOTIDE SEQUENCE</scope>
</reference>
<dbReference type="InterPro" id="IPR008271">
    <property type="entry name" value="Ser/Thr_kinase_AS"/>
</dbReference>
<reference evidence="8" key="2">
    <citation type="submission" date="2024-10" db="UniProtKB">
        <authorList>
            <consortium name="EnsemblProtists"/>
        </authorList>
    </citation>
    <scope>IDENTIFICATION</scope>
</reference>
<evidence type="ECO:0000256" key="6">
    <source>
        <dbReference type="RuleBase" id="RU000304"/>
    </source>
</evidence>
<keyword evidence="4 5" id="KW-0067">ATP-binding</keyword>
<dbReference type="InterPro" id="IPR051681">
    <property type="entry name" value="Ser/Thr_Kinases-Pseudokinases"/>
</dbReference>
<dbReference type="SMART" id="SM00220">
    <property type="entry name" value="S_TKc"/>
    <property type="match status" value="1"/>
</dbReference>
<evidence type="ECO:0000313" key="9">
    <source>
        <dbReference type="Proteomes" id="UP000013827"/>
    </source>
</evidence>
<proteinExistence type="inferred from homology"/>
<keyword evidence="1" id="KW-0808">Transferase</keyword>
<dbReference type="HOGENOM" id="CLU_000288_7_3_1"/>
<dbReference type="PaxDb" id="2903-EOD14797"/>
<feature type="binding site" evidence="5">
    <location>
        <position position="23"/>
    </location>
    <ligand>
        <name>ATP</name>
        <dbReference type="ChEBI" id="CHEBI:30616"/>
    </ligand>
</feature>
<keyword evidence="9" id="KW-1185">Reference proteome</keyword>
<name>A0A0D3IU62_EMIH1</name>
<keyword evidence="3" id="KW-0418">Kinase</keyword>
<organism evidence="8 9">
    <name type="scientific">Emiliania huxleyi (strain CCMP1516)</name>
    <dbReference type="NCBI Taxonomy" id="280463"/>
    <lineage>
        <taxon>Eukaryota</taxon>
        <taxon>Haptista</taxon>
        <taxon>Haptophyta</taxon>
        <taxon>Prymnesiophyceae</taxon>
        <taxon>Isochrysidales</taxon>
        <taxon>Noelaerhabdaceae</taxon>
        <taxon>Emiliania</taxon>
    </lineage>
</organism>
<dbReference type="RefSeq" id="XP_005767226.1">
    <property type="nucleotide sequence ID" value="XM_005767169.1"/>
</dbReference>